<dbReference type="SUPFAM" id="SSF103473">
    <property type="entry name" value="MFS general substrate transporter"/>
    <property type="match status" value="1"/>
</dbReference>
<feature type="transmembrane region" description="Helical" evidence="3">
    <location>
        <begin position="21"/>
        <end position="40"/>
    </location>
</feature>
<feature type="transmembrane region" description="Helical" evidence="3">
    <location>
        <begin position="60"/>
        <end position="78"/>
    </location>
</feature>
<dbReference type="InterPro" id="IPR050327">
    <property type="entry name" value="Proton-linked_MCT"/>
</dbReference>
<organism evidence="5 6">
    <name type="scientific">Actinia tenebrosa</name>
    <name type="common">Australian red waratah sea anemone</name>
    <dbReference type="NCBI Taxonomy" id="6105"/>
    <lineage>
        <taxon>Eukaryota</taxon>
        <taxon>Metazoa</taxon>
        <taxon>Cnidaria</taxon>
        <taxon>Anthozoa</taxon>
        <taxon>Hexacorallia</taxon>
        <taxon>Actiniaria</taxon>
        <taxon>Actiniidae</taxon>
        <taxon>Actinia</taxon>
    </lineage>
</organism>
<dbReference type="GO" id="GO:0016020">
    <property type="term" value="C:membrane"/>
    <property type="evidence" value="ECO:0007669"/>
    <property type="project" value="UniProtKB-SubCell"/>
</dbReference>
<feature type="transmembrane region" description="Helical" evidence="3">
    <location>
        <begin position="392"/>
        <end position="411"/>
    </location>
</feature>
<feature type="transmembrane region" description="Helical" evidence="3">
    <location>
        <begin position="148"/>
        <end position="175"/>
    </location>
</feature>
<protein>
    <submittedName>
        <fullName evidence="6">Monocarboxylate transporter 10-like</fullName>
    </submittedName>
</protein>
<dbReference type="KEGG" id="aten:116297789"/>
<feature type="domain" description="Major facilitator superfamily (MFS) profile" evidence="4">
    <location>
        <begin position="22"/>
        <end position="443"/>
    </location>
</feature>
<dbReference type="InterPro" id="IPR020846">
    <property type="entry name" value="MFS_dom"/>
</dbReference>
<sequence>MTKRSICFRRIRLAVGVDSHWSWLVCFASFLIQFIVVGIQNSFGSFFIEFLNDFREGESSTAWIGSVSFGLTFMNGPLATAMCARWGSRVITCLGATLICLGLIMTSLVTSFPWLYVTYGILFGLGSSFAYFASIAGLTSFFKKHLCFAYGVTLAGSGVGTPAMIIIMEYLIGIYGWRSTFRIIAAVSAVLFLCGLTYLPVDTNNTEKSNQRSKFFQGSTCEVSKESPLTDDVKKPVRPLYGMLKKLLDIFDPEPFKDCAFAIWVVALGFCIFGYFIPFVFVIRMAKDIGVPRAHSTLLIVYLAINQTVFKVLFGKLGDFARSKRIMILQGILFIQAIATMLCPLATKYGYFILVIYVVLFGFADGCWSVMIGMGTELIVGKAMMPRAFGCLYGLISIPLILGPPIAGLIFDKSRSYGPAFILSGSTLIIGILLMFVVQRMIGKRLTAEKTEKDVEVTRASSDDIKIMVDFNERIGASSTHLDKQQLVPWRRRVLEEPYSRPSSLVISRLLDDAQATDGALHCQLACHDQIAFVGYPVVKSSVPKQISQHFGTDKYTPNIISGDQECLILATHKANGSINSDSGRSTGSEETASLRSVRSRFGSTDTDLEYDTETGKDAFPEVVTSYKTSCSLYREKESDSIGDIFSKLMEKALEIEKIYVDTKPKCSRADTELSRITQAESSFSWDRVIGSRETVL</sequence>
<feature type="transmembrane region" description="Helical" evidence="3">
    <location>
        <begin position="326"/>
        <end position="347"/>
    </location>
</feature>
<feature type="transmembrane region" description="Helical" evidence="3">
    <location>
        <begin position="90"/>
        <end position="110"/>
    </location>
</feature>
<dbReference type="PROSITE" id="PS50850">
    <property type="entry name" value="MFS"/>
    <property type="match status" value="1"/>
</dbReference>
<feature type="transmembrane region" description="Helical" evidence="3">
    <location>
        <begin position="181"/>
        <end position="201"/>
    </location>
</feature>
<feature type="region of interest" description="Disordered" evidence="2">
    <location>
        <begin position="579"/>
        <end position="599"/>
    </location>
</feature>
<comment type="subcellular location">
    <subcellularLocation>
        <location evidence="1">Membrane</location>
        <topology evidence="1">Multi-pass membrane protein</topology>
    </subcellularLocation>
</comment>
<dbReference type="InterPro" id="IPR011701">
    <property type="entry name" value="MFS"/>
</dbReference>
<keyword evidence="5" id="KW-1185">Reference proteome</keyword>
<evidence type="ECO:0000256" key="3">
    <source>
        <dbReference type="SAM" id="Phobius"/>
    </source>
</evidence>
<dbReference type="InParanoid" id="A0A6P8HZZ5"/>
<feature type="transmembrane region" description="Helical" evidence="3">
    <location>
        <begin position="417"/>
        <end position="438"/>
    </location>
</feature>
<dbReference type="PANTHER" id="PTHR11360:SF251">
    <property type="entry name" value="MAJOR FACILITATOR SUPERFAMILY (MFS) PROFILE DOMAIN-CONTAINING PROTEIN"/>
    <property type="match status" value="1"/>
</dbReference>
<dbReference type="OrthoDB" id="6499973at2759"/>
<dbReference type="PANTHER" id="PTHR11360">
    <property type="entry name" value="MONOCARBOXYLATE TRANSPORTER"/>
    <property type="match status" value="1"/>
</dbReference>
<evidence type="ECO:0000256" key="2">
    <source>
        <dbReference type="SAM" id="MobiDB-lite"/>
    </source>
</evidence>
<evidence type="ECO:0000259" key="4">
    <source>
        <dbReference type="PROSITE" id="PS50850"/>
    </source>
</evidence>
<dbReference type="AlphaFoldDB" id="A0A6P8HZZ5"/>
<feature type="transmembrane region" description="Helical" evidence="3">
    <location>
        <begin position="116"/>
        <end position="136"/>
    </location>
</feature>
<accession>A0A6P8HZZ5</accession>
<dbReference type="CDD" id="cd17352">
    <property type="entry name" value="MFS_MCT_SLC16"/>
    <property type="match status" value="1"/>
</dbReference>
<dbReference type="GeneID" id="116297789"/>
<keyword evidence="3" id="KW-0472">Membrane</keyword>
<gene>
    <name evidence="6" type="primary">LOC116297789</name>
</gene>
<dbReference type="Proteomes" id="UP000515163">
    <property type="component" value="Unplaced"/>
</dbReference>
<feature type="transmembrane region" description="Helical" evidence="3">
    <location>
        <begin position="353"/>
        <end position="380"/>
    </location>
</feature>
<dbReference type="RefSeq" id="XP_031561944.1">
    <property type="nucleotide sequence ID" value="XM_031706084.1"/>
</dbReference>
<dbReference type="InterPro" id="IPR036259">
    <property type="entry name" value="MFS_trans_sf"/>
</dbReference>
<evidence type="ECO:0000313" key="5">
    <source>
        <dbReference type="Proteomes" id="UP000515163"/>
    </source>
</evidence>
<feature type="transmembrane region" description="Helical" evidence="3">
    <location>
        <begin position="295"/>
        <end position="314"/>
    </location>
</feature>
<keyword evidence="3" id="KW-0812">Transmembrane</keyword>
<reference evidence="6" key="1">
    <citation type="submission" date="2025-08" db="UniProtKB">
        <authorList>
            <consortium name="RefSeq"/>
        </authorList>
    </citation>
    <scope>IDENTIFICATION</scope>
    <source>
        <tissue evidence="6">Tentacle</tissue>
    </source>
</reference>
<name>A0A6P8HZZ5_ACTTE</name>
<dbReference type="Gene3D" id="1.20.1250.20">
    <property type="entry name" value="MFS general substrate transporter like domains"/>
    <property type="match status" value="2"/>
</dbReference>
<evidence type="ECO:0000313" key="6">
    <source>
        <dbReference type="RefSeq" id="XP_031561944.1"/>
    </source>
</evidence>
<proteinExistence type="predicted"/>
<feature type="transmembrane region" description="Helical" evidence="3">
    <location>
        <begin position="261"/>
        <end position="283"/>
    </location>
</feature>
<keyword evidence="3" id="KW-1133">Transmembrane helix</keyword>
<dbReference type="Pfam" id="PF07690">
    <property type="entry name" value="MFS_1"/>
    <property type="match status" value="1"/>
</dbReference>
<evidence type="ECO:0000256" key="1">
    <source>
        <dbReference type="ARBA" id="ARBA00004141"/>
    </source>
</evidence>
<dbReference type="GO" id="GO:0022857">
    <property type="term" value="F:transmembrane transporter activity"/>
    <property type="evidence" value="ECO:0007669"/>
    <property type="project" value="InterPro"/>
</dbReference>